<evidence type="ECO:0008006" key="4">
    <source>
        <dbReference type="Google" id="ProtNLM"/>
    </source>
</evidence>
<dbReference type="AlphaFoldDB" id="A0A5M9JRI6"/>
<dbReference type="VEuPathDB" id="FungiDB:MFRU_004g02980"/>
<sequence>MEDEARSLPDGWIRQYDPELHHQFFVDTTHDPPRSIWHHPYDDEQYMSALTPIERRQIEGIHRVPSDADIEAESTDDDDAPAPPADRSAPPTRIHKLGRKVKDKLTSSTHAERAARRRQRERQEADAYRRHQALRRAMAEAARTGAPQLVGRDRNGKDVYLEPPFGAGFQRTPYARGGYGYNPFGAGVQGPFGPSPYGGWIAGMGGRRGRIAGRMRGGMVGDGGAAGDGVGWGVDVGGVDDLGWENDCGHDDDGDDDAVLKMGSRICACFRTEWI</sequence>
<feature type="compositionally biased region" description="Basic residues" evidence="1">
    <location>
        <begin position="93"/>
        <end position="102"/>
    </location>
</feature>
<feature type="region of interest" description="Disordered" evidence="1">
    <location>
        <begin position="70"/>
        <end position="127"/>
    </location>
</feature>
<protein>
    <recommendedName>
        <fullName evidence="4">WW domain-containing protein</fullName>
    </recommendedName>
</protein>
<evidence type="ECO:0000313" key="3">
    <source>
        <dbReference type="Proteomes" id="UP000322873"/>
    </source>
</evidence>
<proteinExistence type="predicted"/>
<dbReference type="EMBL" id="VICG01000008">
    <property type="protein sequence ID" value="KAA8569545.1"/>
    <property type="molecule type" value="Genomic_DNA"/>
</dbReference>
<name>A0A5M9JRI6_MONFR</name>
<keyword evidence="3" id="KW-1185">Reference proteome</keyword>
<evidence type="ECO:0000256" key="1">
    <source>
        <dbReference type="SAM" id="MobiDB-lite"/>
    </source>
</evidence>
<accession>A0A5M9JRI6</accession>
<comment type="caution">
    <text evidence="2">The sequence shown here is derived from an EMBL/GenBank/DDBJ whole genome shotgun (WGS) entry which is preliminary data.</text>
</comment>
<organism evidence="2 3">
    <name type="scientific">Monilinia fructicola</name>
    <name type="common">Brown rot fungus</name>
    <name type="synonym">Ciboria fructicola</name>
    <dbReference type="NCBI Taxonomy" id="38448"/>
    <lineage>
        <taxon>Eukaryota</taxon>
        <taxon>Fungi</taxon>
        <taxon>Dikarya</taxon>
        <taxon>Ascomycota</taxon>
        <taxon>Pezizomycotina</taxon>
        <taxon>Leotiomycetes</taxon>
        <taxon>Helotiales</taxon>
        <taxon>Sclerotiniaceae</taxon>
        <taxon>Monilinia</taxon>
    </lineage>
</organism>
<reference evidence="2 3" key="1">
    <citation type="submission" date="2019-06" db="EMBL/GenBank/DDBJ databases">
        <title>Genome Sequence of the Brown Rot Fungal Pathogen Monilinia fructicola.</title>
        <authorList>
            <person name="De Miccolis Angelini R.M."/>
            <person name="Landi L."/>
            <person name="Abate D."/>
            <person name="Pollastro S."/>
            <person name="Romanazzi G."/>
            <person name="Faretra F."/>
        </authorList>
    </citation>
    <scope>NUCLEOTIDE SEQUENCE [LARGE SCALE GENOMIC DNA]</scope>
    <source>
        <strain evidence="2 3">Mfrc123</strain>
    </source>
</reference>
<dbReference type="Proteomes" id="UP000322873">
    <property type="component" value="Unassembled WGS sequence"/>
</dbReference>
<feature type="compositionally biased region" description="Acidic residues" evidence="1">
    <location>
        <begin position="70"/>
        <end position="80"/>
    </location>
</feature>
<evidence type="ECO:0000313" key="2">
    <source>
        <dbReference type="EMBL" id="KAA8569545.1"/>
    </source>
</evidence>
<gene>
    <name evidence="2" type="ORF">EYC84_001163</name>
</gene>